<feature type="non-terminal residue" evidence="1">
    <location>
        <position position="1"/>
    </location>
</feature>
<protein>
    <submittedName>
        <fullName evidence="1">Uncharacterized protein</fullName>
    </submittedName>
</protein>
<reference evidence="1" key="1">
    <citation type="submission" date="2014-05" db="EMBL/GenBank/DDBJ databases">
        <authorList>
            <person name="Chronopoulou M."/>
        </authorList>
    </citation>
    <scope>NUCLEOTIDE SEQUENCE</scope>
    <source>
        <tissue evidence="1">Whole organism</tissue>
    </source>
</reference>
<organism evidence="1">
    <name type="scientific">Lepeophtheirus salmonis</name>
    <name type="common">Salmon louse</name>
    <name type="synonym">Caligus salmonis</name>
    <dbReference type="NCBI Taxonomy" id="72036"/>
    <lineage>
        <taxon>Eukaryota</taxon>
        <taxon>Metazoa</taxon>
        <taxon>Ecdysozoa</taxon>
        <taxon>Arthropoda</taxon>
        <taxon>Crustacea</taxon>
        <taxon>Multicrustacea</taxon>
        <taxon>Hexanauplia</taxon>
        <taxon>Copepoda</taxon>
        <taxon>Siphonostomatoida</taxon>
        <taxon>Caligidae</taxon>
        <taxon>Lepeophtheirus</taxon>
    </lineage>
</organism>
<sequence length="65" mass="7577">GSFKPTIFGSTTDMYSGRWVYPSSHTFSRNKKCRIEVFLRNQTTADIKKFFVDHMSLSVIILEQQ</sequence>
<evidence type="ECO:0000313" key="1">
    <source>
        <dbReference type="EMBL" id="CDW20943.1"/>
    </source>
</evidence>
<dbReference type="AlphaFoldDB" id="A0A0K2T4I9"/>
<dbReference type="EMBL" id="HACA01003582">
    <property type="protein sequence ID" value="CDW20943.1"/>
    <property type="molecule type" value="Transcribed_RNA"/>
</dbReference>
<proteinExistence type="predicted"/>
<accession>A0A0K2T4I9</accession>
<name>A0A0K2T4I9_LEPSM</name>